<evidence type="ECO:0000256" key="1">
    <source>
        <dbReference type="ARBA" id="ARBA00000868"/>
    </source>
</evidence>
<comment type="pathway">
    <text evidence="4">Purine metabolism; AMP biosynthesis via salvage pathway; AMP from adenine: step 1/1.</text>
</comment>
<evidence type="ECO:0000259" key="11">
    <source>
        <dbReference type="Pfam" id="PF00156"/>
    </source>
</evidence>
<keyword evidence="10" id="KW-0660">Purine salvage</keyword>
<name>A0A3B0UFV1_9ZZZZ</name>
<keyword evidence="7" id="KW-0963">Cytoplasm</keyword>
<dbReference type="FunFam" id="3.40.50.2020:FF:000021">
    <property type="entry name" value="Adenine phosphoribosyltransferase"/>
    <property type="match status" value="1"/>
</dbReference>
<dbReference type="EMBL" id="UOEP01000095">
    <property type="protein sequence ID" value="VAW19194.1"/>
    <property type="molecule type" value="Genomic_DNA"/>
</dbReference>
<dbReference type="CDD" id="cd06223">
    <property type="entry name" value="PRTases_typeI"/>
    <property type="match status" value="1"/>
</dbReference>
<evidence type="ECO:0000256" key="9">
    <source>
        <dbReference type="ARBA" id="ARBA00022679"/>
    </source>
</evidence>
<dbReference type="AlphaFoldDB" id="A0A3B0UFV1"/>
<evidence type="ECO:0000256" key="8">
    <source>
        <dbReference type="ARBA" id="ARBA00022676"/>
    </source>
</evidence>
<dbReference type="PANTHER" id="PTHR32315:SF3">
    <property type="entry name" value="ADENINE PHOSPHORIBOSYLTRANSFERASE"/>
    <property type="match status" value="1"/>
</dbReference>
<dbReference type="GO" id="GO:0003999">
    <property type="term" value="F:adenine phosphoribosyltransferase activity"/>
    <property type="evidence" value="ECO:0007669"/>
    <property type="project" value="UniProtKB-EC"/>
</dbReference>
<comment type="subcellular location">
    <subcellularLocation>
        <location evidence="3">Cytoplasm</location>
    </subcellularLocation>
</comment>
<proteinExistence type="inferred from homology"/>
<dbReference type="NCBIfam" id="TIGR01090">
    <property type="entry name" value="apt"/>
    <property type="match status" value="1"/>
</dbReference>
<dbReference type="GO" id="GO:0002055">
    <property type="term" value="F:adenine binding"/>
    <property type="evidence" value="ECO:0007669"/>
    <property type="project" value="TreeGrafter"/>
</dbReference>
<sequence>MFHVEQKNYKMNLKTFIREVPDFPRKGINFIDITTMLKNPDAFGFVVDSIFNKFKDKNITKVVSLESRGFIIGGAVAYRLNAGFVPVRKSGKLPAETFSKQYELEYGTDLIEIHKDALDENDVVLIHDDLLATGGTAMAAIELVKELKVKQIYLSFICNLGFLKTRKKDEIEQYNAHILVTY</sequence>
<dbReference type="GO" id="GO:0006166">
    <property type="term" value="P:purine ribonucleoside salvage"/>
    <property type="evidence" value="ECO:0007669"/>
    <property type="project" value="UniProtKB-KW"/>
</dbReference>
<evidence type="ECO:0000256" key="4">
    <source>
        <dbReference type="ARBA" id="ARBA00004659"/>
    </source>
</evidence>
<comment type="catalytic activity">
    <reaction evidence="1">
        <text>AMP + diphosphate = 5-phospho-alpha-D-ribose 1-diphosphate + adenine</text>
        <dbReference type="Rhea" id="RHEA:16609"/>
        <dbReference type="ChEBI" id="CHEBI:16708"/>
        <dbReference type="ChEBI" id="CHEBI:33019"/>
        <dbReference type="ChEBI" id="CHEBI:58017"/>
        <dbReference type="ChEBI" id="CHEBI:456215"/>
        <dbReference type="EC" id="2.4.2.7"/>
    </reaction>
</comment>
<dbReference type="SUPFAM" id="SSF53271">
    <property type="entry name" value="PRTase-like"/>
    <property type="match status" value="1"/>
</dbReference>
<dbReference type="Pfam" id="PF00156">
    <property type="entry name" value="Pribosyltran"/>
    <property type="match status" value="1"/>
</dbReference>
<dbReference type="GO" id="GO:0005737">
    <property type="term" value="C:cytoplasm"/>
    <property type="evidence" value="ECO:0007669"/>
    <property type="project" value="UniProtKB-SubCell"/>
</dbReference>
<evidence type="ECO:0000313" key="12">
    <source>
        <dbReference type="EMBL" id="VAW19194.1"/>
    </source>
</evidence>
<dbReference type="Gene3D" id="3.40.50.2020">
    <property type="match status" value="1"/>
</dbReference>
<accession>A0A3B0UFV1</accession>
<dbReference type="NCBIfam" id="NF002634">
    <property type="entry name" value="PRK02304.1-3"/>
    <property type="match status" value="1"/>
</dbReference>
<dbReference type="InterPro" id="IPR029057">
    <property type="entry name" value="PRTase-like"/>
</dbReference>
<dbReference type="GO" id="GO:0044209">
    <property type="term" value="P:AMP salvage"/>
    <property type="evidence" value="ECO:0007669"/>
    <property type="project" value="UniProtKB-UniPathway"/>
</dbReference>
<dbReference type="InterPro" id="IPR050054">
    <property type="entry name" value="UPRTase/APRTase"/>
</dbReference>
<evidence type="ECO:0000256" key="6">
    <source>
        <dbReference type="ARBA" id="ARBA00011893"/>
    </source>
</evidence>
<evidence type="ECO:0000256" key="5">
    <source>
        <dbReference type="ARBA" id="ARBA00008391"/>
    </source>
</evidence>
<keyword evidence="8 12" id="KW-0328">Glycosyltransferase</keyword>
<dbReference type="HAMAP" id="MF_00004">
    <property type="entry name" value="Aden_phosphoribosyltr"/>
    <property type="match status" value="1"/>
</dbReference>
<dbReference type="NCBIfam" id="NF002636">
    <property type="entry name" value="PRK02304.1-5"/>
    <property type="match status" value="1"/>
</dbReference>
<dbReference type="InterPro" id="IPR005764">
    <property type="entry name" value="Ade_phspho_trans"/>
</dbReference>
<dbReference type="PANTHER" id="PTHR32315">
    <property type="entry name" value="ADENINE PHOSPHORIBOSYLTRANSFERASE"/>
    <property type="match status" value="1"/>
</dbReference>
<dbReference type="GO" id="GO:0016208">
    <property type="term" value="F:AMP binding"/>
    <property type="evidence" value="ECO:0007669"/>
    <property type="project" value="TreeGrafter"/>
</dbReference>
<comment type="function">
    <text evidence="2">Catalyzes a salvage reaction resulting in the formation of AMP, that is energically less costly than de novo synthesis.</text>
</comment>
<comment type="similarity">
    <text evidence="5">Belongs to the purine/pyrimidine phosphoribosyltransferase family.</text>
</comment>
<protein>
    <recommendedName>
        <fullName evidence="6">adenine phosphoribosyltransferase</fullName>
        <ecNumber evidence="6">2.4.2.7</ecNumber>
    </recommendedName>
</protein>
<evidence type="ECO:0000256" key="7">
    <source>
        <dbReference type="ARBA" id="ARBA00022490"/>
    </source>
</evidence>
<reference evidence="12" key="1">
    <citation type="submission" date="2018-06" db="EMBL/GenBank/DDBJ databases">
        <authorList>
            <person name="Zhirakovskaya E."/>
        </authorList>
    </citation>
    <scope>NUCLEOTIDE SEQUENCE</scope>
</reference>
<dbReference type="UniPathway" id="UPA00588">
    <property type="reaction ID" value="UER00646"/>
</dbReference>
<evidence type="ECO:0000256" key="10">
    <source>
        <dbReference type="ARBA" id="ARBA00022726"/>
    </source>
</evidence>
<dbReference type="InterPro" id="IPR000836">
    <property type="entry name" value="PRTase_dom"/>
</dbReference>
<evidence type="ECO:0000256" key="3">
    <source>
        <dbReference type="ARBA" id="ARBA00004496"/>
    </source>
</evidence>
<organism evidence="12">
    <name type="scientific">hydrothermal vent metagenome</name>
    <dbReference type="NCBI Taxonomy" id="652676"/>
    <lineage>
        <taxon>unclassified sequences</taxon>
        <taxon>metagenomes</taxon>
        <taxon>ecological metagenomes</taxon>
    </lineage>
</organism>
<dbReference type="EC" id="2.4.2.7" evidence="6"/>
<gene>
    <name evidence="12" type="ORF">MNBD_BACTEROID01-1075</name>
</gene>
<dbReference type="GO" id="GO:0006168">
    <property type="term" value="P:adenine salvage"/>
    <property type="evidence" value="ECO:0007669"/>
    <property type="project" value="InterPro"/>
</dbReference>
<keyword evidence="9 12" id="KW-0808">Transferase</keyword>
<evidence type="ECO:0000256" key="2">
    <source>
        <dbReference type="ARBA" id="ARBA00003968"/>
    </source>
</evidence>
<feature type="domain" description="Phosphoribosyltransferase" evidence="11">
    <location>
        <begin position="50"/>
        <end position="158"/>
    </location>
</feature>